<evidence type="ECO:0000256" key="5">
    <source>
        <dbReference type="ARBA" id="ARBA00023136"/>
    </source>
</evidence>
<feature type="transmembrane region" description="Helical" evidence="6">
    <location>
        <begin position="38"/>
        <end position="63"/>
    </location>
</feature>
<keyword evidence="4 6" id="KW-1133">Transmembrane helix</keyword>
<dbReference type="RefSeq" id="WP_146927571.1">
    <property type="nucleotide sequence ID" value="NZ_BJUB01000007.1"/>
</dbReference>
<organism evidence="7 8">
    <name type="scientific">Cellulomonas xylanilytica</name>
    <dbReference type="NCBI Taxonomy" id="233583"/>
    <lineage>
        <taxon>Bacteria</taxon>
        <taxon>Bacillati</taxon>
        <taxon>Actinomycetota</taxon>
        <taxon>Actinomycetes</taxon>
        <taxon>Micrococcales</taxon>
        <taxon>Cellulomonadaceae</taxon>
        <taxon>Cellulomonas</taxon>
    </lineage>
</organism>
<dbReference type="AlphaFoldDB" id="A0A510V4N2"/>
<keyword evidence="8" id="KW-1185">Reference proteome</keyword>
<feature type="transmembrane region" description="Helical" evidence="6">
    <location>
        <begin position="69"/>
        <end position="89"/>
    </location>
</feature>
<protein>
    <submittedName>
        <fullName evidence="7">Lysine transporter LysE</fullName>
    </submittedName>
</protein>
<evidence type="ECO:0000256" key="4">
    <source>
        <dbReference type="ARBA" id="ARBA00022989"/>
    </source>
</evidence>
<evidence type="ECO:0000256" key="1">
    <source>
        <dbReference type="ARBA" id="ARBA00004651"/>
    </source>
</evidence>
<dbReference type="Pfam" id="PF01810">
    <property type="entry name" value="LysE"/>
    <property type="match status" value="1"/>
</dbReference>
<evidence type="ECO:0000256" key="6">
    <source>
        <dbReference type="SAM" id="Phobius"/>
    </source>
</evidence>
<proteinExistence type="predicted"/>
<accession>A0A510V4N2</accession>
<keyword evidence="3 6" id="KW-0812">Transmembrane</keyword>
<keyword evidence="5 6" id="KW-0472">Membrane</keyword>
<dbReference type="GO" id="GO:0015171">
    <property type="term" value="F:amino acid transmembrane transporter activity"/>
    <property type="evidence" value="ECO:0007669"/>
    <property type="project" value="TreeGrafter"/>
</dbReference>
<name>A0A510V4N2_9CELL</name>
<dbReference type="GO" id="GO:0005886">
    <property type="term" value="C:plasma membrane"/>
    <property type="evidence" value="ECO:0007669"/>
    <property type="project" value="UniProtKB-SubCell"/>
</dbReference>
<dbReference type="Proteomes" id="UP000321118">
    <property type="component" value="Unassembled WGS sequence"/>
</dbReference>
<feature type="transmembrane region" description="Helical" evidence="6">
    <location>
        <begin position="6"/>
        <end position="26"/>
    </location>
</feature>
<comment type="caution">
    <text evidence="7">The sequence shown here is derived from an EMBL/GenBank/DDBJ whole genome shotgun (WGS) entry which is preliminary data.</text>
</comment>
<feature type="transmembrane region" description="Helical" evidence="6">
    <location>
        <begin position="180"/>
        <end position="201"/>
    </location>
</feature>
<dbReference type="PANTHER" id="PTHR30086:SF20">
    <property type="entry name" value="ARGININE EXPORTER PROTEIN ARGO-RELATED"/>
    <property type="match status" value="1"/>
</dbReference>
<dbReference type="PANTHER" id="PTHR30086">
    <property type="entry name" value="ARGININE EXPORTER PROTEIN ARGO"/>
    <property type="match status" value="1"/>
</dbReference>
<evidence type="ECO:0000256" key="3">
    <source>
        <dbReference type="ARBA" id="ARBA00022692"/>
    </source>
</evidence>
<gene>
    <name evidence="7" type="ORF">CXY01_22860</name>
</gene>
<feature type="transmembrane region" description="Helical" evidence="6">
    <location>
        <begin position="144"/>
        <end position="168"/>
    </location>
</feature>
<keyword evidence="2" id="KW-1003">Cell membrane</keyword>
<evidence type="ECO:0000256" key="2">
    <source>
        <dbReference type="ARBA" id="ARBA00022475"/>
    </source>
</evidence>
<feature type="transmembrane region" description="Helical" evidence="6">
    <location>
        <begin position="110"/>
        <end position="132"/>
    </location>
</feature>
<evidence type="ECO:0000313" key="8">
    <source>
        <dbReference type="Proteomes" id="UP000321118"/>
    </source>
</evidence>
<dbReference type="InterPro" id="IPR001123">
    <property type="entry name" value="LeuE-type"/>
</dbReference>
<evidence type="ECO:0000313" key="7">
    <source>
        <dbReference type="EMBL" id="GEK21766.1"/>
    </source>
</evidence>
<sequence>MDVADVLAFWAVSFVFVVAPGSDWAYAISAGLRGRVALPAVGGMLAGHLAATVLVAAGVGALVAGAPGLLGALTLVGGAYLLWLGFQTFTRSAPPQESIDAATGSSRARWLWKGFGVSGLNPKVLLLILALLPQFTSTSAPWPVWAQVAVLGLVHLATCAAVYLTVAVTAQRVLSARPGAARVVSRTSAVVMTGLGVALIVEQALV</sequence>
<dbReference type="EMBL" id="BJUB01000007">
    <property type="protein sequence ID" value="GEK21766.1"/>
    <property type="molecule type" value="Genomic_DNA"/>
</dbReference>
<comment type="subcellular location">
    <subcellularLocation>
        <location evidence="1">Cell membrane</location>
        <topology evidence="1">Multi-pass membrane protein</topology>
    </subcellularLocation>
</comment>
<dbReference type="OrthoDB" id="9814990at2"/>
<reference evidence="7 8" key="1">
    <citation type="submission" date="2019-07" db="EMBL/GenBank/DDBJ databases">
        <title>Whole genome shotgun sequence of Cellulomonas xylanilytica NBRC 101102.</title>
        <authorList>
            <person name="Hosoyama A."/>
            <person name="Uohara A."/>
            <person name="Ohji S."/>
            <person name="Ichikawa N."/>
        </authorList>
    </citation>
    <scope>NUCLEOTIDE SEQUENCE [LARGE SCALE GENOMIC DNA]</scope>
    <source>
        <strain evidence="7 8">NBRC 101102</strain>
    </source>
</reference>